<dbReference type="Proteomes" id="UP000010480">
    <property type="component" value="Chromosome"/>
</dbReference>
<reference evidence="2" key="1">
    <citation type="journal article" date="2013" name="Proc. Natl. Acad. Sci. U.S.A.">
        <title>Improving the coverage of the cyanobacterial phylum using diversity-driven genome sequencing.</title>
        <authorList>
            <person name="Shih P.M."/>
            <person name="Wu D."/>
            <person name="Latifi A."/>
            <person name="Axen S.D."/>
            <person name="Fewer D.P."/>
            <person name="Talla E."/>
            <person name="Calteau A."/>
            <person name="Cai F."/>
            <person name="Tandeau de Marsac N."/>
            <person name="Rippka R."/>
            <person name="Herdman M."/>
            <person name="Sivonen K."/>
            <person name="Coursin T."/>
            <person name="Laurent T."/>
            <person name="Goodwin L."/>
            <person name="Nolan M."/>
            <person name="Davenport K.W."/>
            <person name="Han C.S."/>
            <person name="Rubin E.M."/>
            <person name="Eisen J.A."/>
            <person name="Woyke T."/>
            <person name="Gugger M."/>
            <person name="Kerfeld C.A."/>
        </authorList>
    </citation>
    <scope>NUCLEOTIDE SEQUENCE [LARGE SCALE GENOMIC DNA]</scope>
    <source>
        <strain evidence="2">PCC 10605</strain>
    </source>
</reference>
<evidence type="ECO:0000313" key="2">
    <source>
        <dbReference type="Proteomes" id="UP000010480"/>
    </source>
</evidence>
<proteinExistence type="predicted"/>
<dbReference type="OrthoDB" id="9155116at2"/>
<organism evidence="1 2">
    <name type="scientific">Cyanobacterium aponinum (strain PCC 10605)</name>
    <dbReference type="NCBI Taxonomy" id="755178"/>
    <lineage>
        <taxon>Bacteria</taxon>
        <taxon>Bacillati</taxon>
        <taxon>Cyanobacteriota</taxon>
        <taxon>Cyanophyceae</taxon>
        <taxon>Oscillatoriophycideae</taxon>
        <taxon>Chroococcales</taxon>
        <taxon>Geminocystaceae</taxon>
        <taxon>Cyanobacterium</taxon>
    </lineage>
</organism>
<dbReference type="AlphaFoldDB" id="K9Z5G2"/>
<dbReference type="KEGG" id="can:Cyan10605_2342"/>
<accession>K9Z5G2</accession>
<keyword evidence="2" id="KW-1185">Reference proteome</keyword>
<evidence type="ECO:0000313" key="1">
    <source>
        <dbReference type="EMBL" id="AFZ54426.1"/>
    </source>
</evidence>
<dbReference type="HOGENOM" id="CLU_202531_3_0_3"/>
<protein>
    <submittedName>
        <fullName evidence="1">Uncharacterized protein</fullName>
    </submittedName>
</protein>
<sequence>MAKVQLSVRVEESEMKLLIKYSKKLGRTKTDVVREFIRSLKSIEN</sequence>
<name>K9Z5G2_CYAAP</name>
<gene>
    <name evidence="1" type="ordered locus">Cyan10605_2342</name>
</gene>
<dbReference type="EMBL" id="CP003947">
    <property type="protein sequence ID" value="AFZ54426.1"/>
    <property type="molecule type" value="Genomic_DNA"/>
</dbReference>